<proteinExistence type="inferred from homology"/>
<protein>
    <recommendedName>
        <fullName evidence="2">Gamma-glutamylcyclotransferase family protein</fullName>
    </recommendedName>
</protein>
<dbReference type="InterPro" id="IPR009288">
    <property type="entry name" value="AIG2-like_dom"/>
</dbReference>
<dbReference type="InterPro" id="IPR039126">
    <property type="entry name" value="GGACT"/>
</dbReference>
<evidence type="ECO:0000259" key="3">
    <source>
        <dbReference type="Pfam" id="PF06094"/>
    </source>
</evidence>
<keyword evidence="5" id="KW-1185">Reference proteome</keyword>
<dbReference type="Gene3D" id="3.10.490.10">
    <property type="entry name" value="Gamma-glutamyl cyclotransferase-like"/>
    <property type="match status" value="1"/>
</dbReference>
<dbReference type="InterPro" id="IPR036568">
    <property type="entry name" value="GGCT-like_sf"/>
</dbReference>
<evidence type="ECO:0000256" key="1">
    <source>
        <dbReference type="ARBA" id="ARBA00008861"/>
    </source>
</evidence>
<dbReference type="PANTHER" id="PTHR12510:SF4">
    <property type="entry name" value="GAMMA-GLUTAMYLAMINECYCLOTRANSFERASE"/>
    <property type="match status" value="1"/>
</dbReference>
<comment type="caution">
    <text evidence="4">The sequence shown here is derived from an EMBL/GenBank/DDBJ whole genome shotgun (WGS) entry which is preliminary data.</text>
</comment>
<accession>A0ABW2RIK4</accession>
<name>A0ABW2RIK4_9BACL</name>
<dbReference type="PANTHER" id="PTHR12510">
    <property type="entry name" value="TROPONIN C-AKIN-1 PROTEIN"/>
    <property type="match status" value="1"/>
</dbReference>
<dbReference type="InterPro" id="IPR013024">
    <property type="entry name" value="GGCT-like"/>
</dbReference>
<organism evidence="4 5">
    <name type="scientific">Laceyella putida</name>
    <dbReference type="NCBI Taxonomy" id="110101"/>
    <lineage>
        <taxon>Bacteria</taxon>
        <taxon>Bacillati</taxon>
        <taxon>Bacillota</taxon>
        <taxon>Bacilli</taxon>
        <taxon>Bacillales</taxon>
        <taxon>Thermoactinomycetaceae</taxon>
        <taxon>Laceyella</taxon>
    </lineage>
</organism>
<dbReference type="RefSeq" id="WP_379864068.1">
    <property type="nucleotide sequence ID" value="NZ_JBHTBW010000019.1"/>
</dbReference>
<comment type="similarity">
    <text evidence="1 2">Belongs to the gamma-glutamylcyclotransferase family.</text>
</comment>
<dbReference type="Pfam" id="PF06094">
    <property type="entry name" value="GGACT"/>
    <property type="match status" value="1"/>
</dbReference>
<evidence type="ECO:0000313" key="4">
    <source>
        <dbReference type="EMBL" id="MFC7440786.1"/>
    </source>
</evidence>
<dbReference type="Proteomes" id="UP001596500">
    <property type="component" value="Unassembled WGS sequence"/>
</dbReference>
<sequence length="130" mass="15097">MVLLFVYGSLRQGMYNAPLLRRGRLVAKEAWVNGVLYDTGEGYPGLIAGEGRVWGEVYQITQQELRWVDRLEDYNGPNHPDNLYERISLKVRTPEGEQTAYTYYYRDVERLKQKGKKVASGDWVAYVNMK</sequence>
<evidence type="ECO:0000256" key="2">
    <source>
        <dbReference type="RuleBase" id="RU367036"/>
    </source>
</evidence>
<dbReference type="CDD" id="cd06661">
    <property type="entry name" value="GGCT_like"/>
    <property type="match status" value="1"/>
</dbReference>
<feature type="domain" description="Gamma-glutamylcyclotransferase AIG2-like" evidence="3">
    <location>
        <begin position="4"/>
        <end position="124"/>
    </location>
</feature>
<dbReference type="SUPFAM" id="SSF110857">
    <property type="entry name" value="Gamma-glutamyl cyclotransferase-like"/>
    <property type="match status" value="1"/>
</dbReference>
<reference evidence="5" key="1">
    <citation type="journal article" date="2019" name="Int. J. Syst. Evol. Microbiol.">
        <title>The Global Catalogue of Microorganisms (GCM) 10K type strain sequencing project: providing services to taxonomists for standard genome sequencing and annotation.</title>
        <authorList>
            <consortium name="The Broad Institute Genomics Platform"/>
            <consortium name="The Broad Institute Genome Sequencing Center for Infectious Disease"/>
            <person name="Wu L."/>
            <person name="Ma J."/>
        </authorList>
    </citation>
    <scope>NUCLEOTIDE SEQUENCE [LARGE SCALE GENOMIC DNA]</scope>
    <source>
        <strain evidence="5">CGMCC 1.12942</strain>
    </source>
</reference>
<dbReference type="EMBL" id="JBHTBW010000019">
    <property type="protein sequence ID" value="MFC7440786.1"/>
    <property type="molecule type" value="Genomic_DNA"/>
</dbReference>
<evidence type="ECO:0000313" key="5">
    <source>
        <dbReference type="Proteomes" id="UP001596500"/>
    </source>
</evidence>
<gene>
    <name evidence="4" type="ORF">ACFQNG_06435</name>
</gene>